<reference evidence="8" key="1">
    <citation type="submission" date="2021-02" db="EMBL/GenBank/DDBJ databases">
        <title>First Annotated Genome of the Yellow-green Alga Tribonema minus.</title>
        <authorList>
            <person name="Mahan K.M."/>
        </authorList>
    </citation>
    <scope>NUCLEOTIDE SEQUENCE</scope>
    <source>
        <strain evidence="8">UTEX B ZZ1240</strain>
    </source>
</reference>
<dbReference type="FunFam" id="1.25.40.340:FF:000002">
    <property type="entry name" value="Dihydroxyacetone kinase, L subunit"/>
    <property type="match status" value="1"/>
</dbReference>
<feature type="domain" description="DhaL" evidence="6">
    <location>
        <begin position="433"/>
        <end position="629"/>
    </location>
</feature>
<keyword evidence="9" id="KW-1185">Reference proteome</keyword>
<evidence type="ECO:0000256" key="3">
    <source>
        <dbReference type="ARBA" id="ARBA00022741"/>
    </source>
</evidence>
<keyword evidence="5" id="KW-0067">ATP-binding</keyword>
<dbReference type="PROSITE" id="PS51481">
    <property type="entry name" value="DHAK"/>
    <property type="match status" value="1"/>
</dbReference>
<dbReference type="GO" id="GO:0005524">
    <property type="term" value="F:ATP binding"/>
    <property type="evidence" value="ECO:0007669"/>
    <property type="project" value="UniProtKB-KW"/>
</dbReference>
<dbReference type="EMBL" id="JAFCMP010000335">
    <property type="protein sequence ID" value="KAG5181145.1"/>
    <property type="molecule type" value="Genomic_DNA"/>
</dbReference>
<feature type="domain" description="DhaK" evidence="7">
    <location>
        <begin position="11"/>
        <end position="389"/>
    </location>
</feature>
<dbReference type="Proteomes" id="UP000664859">
    <property type="component" value="Unassembled WGS sequence"/>
</dbReference>
<evidence type="ECO:0000256" key="4">
    <source>
        <dbReference type="ARBA" id="ARBA00022777"/>
    </source>
</evidence>
<dbReference type="SUPFAM" id="SSF82549">
    <property type="entry name" value="DAK1/DegV-like"/>
    <property type="match status" value="1"/>
</dbReference>
<keyword evidence="3" id="KW-0547">Nucleotide-binding</keyword>
<dbReference type="GO" id="GO:0005829">
    <property type="term" value="C:cytosol"/>
    <property type="evidence" value="ECO:0007669"/>
    <property type="project" value="TreeGrafter"/>
</dbReference>
<dbReference type="Pfam" id="PF02734">
    <property type="entry name" value="Dak2"/>
    <property type="match status" value="1"/>
</dbReference>
<dbReference type="OrthoDB" id="1724672at2759"/>
<proteinExistence type="inferred from homology"/>
<gene>
    <name evidence="8" type="ORF">JKP88DRAFT_349271</name>
</gene>
<dbReference type="PANTHER" id="PTHR28629:SF4">
    <property type="entry name" value="TRIOKINASE_FMN CYCLASE"/>
    <property type="match status" value="1"/>
</dbReference>
<dbReference type="Gene3D" id="1.25.40.340">
    <property type="match status" value="1"/>
</dbReference>
<dbReference type="InterPro" id="IPR004006">
    <property type="entry name" value="DhaK_dom"/>
</dbReference>
<dbReference type="AlphaFoldDB" id="A0A835YX91"/>
<dbReference type="Gene3D" id="3.40.50.10440">
    <property type="entry name" value="Dihydroxyacetone kinase, domain 1"/>
    <property type="match status" value="1"/>
</dbReference>
<evidence type="ECO:0000313" key="9">
    <source>
        <dbReference type="Proteomes" id="UP000664859"/>
    </source>
</evidence>
<dbReference type="InterPro" id="IPR036117">
    <property type="entry name" value="DhaL_dom_sf"/>
</dbReference>
<dbReference type="InterPro" id="IPR004007">
    <property type="entry name" value="DhaL_dom"/>
</dbReference>
<keyword evidence="4 8" id="KW-0418">Kinase</keyword>
<evidence type="ECO:0000256" key="1">
    <source>
        <dbReference type="ARBA" id="ARBA00008757"/>
    </source>
</evidence>
<name>A0A835YX91_9STRA</name>
<accession>A0A835YX91</accession>
<evidence type="ECO:0000313" key="8">
    <source>
        <dbReference type="EMBL" id="KAG5181145.1"/>
    </source>
</evidence>
<evidence type="ECO:0000259" key="7">
    <source>
        <dbReference type="PROSITE" id="PS51481"/>
    </source>
</evidence>
<protein>
    <submittedName>
        <fullName evidence="8">Dihydroxyacetone/glycerone kinase</fullName>
    </submittedName>
</protein>
<keyword evidence="2" id="KW-0808">Transferase</keyword>
<sequence length="637" mass="64456">MEPVSKKFINAAADVVVEQLEGVALSDPERVSFVRGANVLIRSDIEAVKQRQVTVITGGGSGHEPAFGGYVGPGYLSAAVCGGVFASPSSSAVLTAIRTAGGAAGVLVIVMNYTGDRLNFGKAVEQAKGEGLKVAMLIVGDDCALPRDKGITGRRGIAGTILVQKVACAAAEAGMALDEASTWQCSVLAEATQAAENVGTMGVALTVCSLPGQPANARLDAATIEVGLGIHGEPGVKRQPLAPADELAAVMLEGIVGGADPYLPLKQDEQVVVMVNNLGGSTKIEEAIVSRAVLKGLAQRGACVRRVFCGHFMTALDMCGISVTVMRLEFRNFMTALDMCGISVTVTRHKEECRNVMAALDMRGISVTVMRADALTLARLDAASAVPVWHGGAKLPRAAAAAAAPQPRSAASAAAAEAPSAAQRPAVAPGPAAAVEAALRAAAAALIAAEPELTKWDSIAGDGDCGETFRRGAQALLSADASAVPRNDLAGLLRGVAAVAGGAMGGTSGAIVDIFFTAGAGAATEGWPAVVAAGLNAVSFYGGAKAGMRTLLDALQPFSDALSEQQKAGVTGVEALEVAFAAARTGAESTRGMQAQAGRANYVQGGATLEDVPDPGAMAVAIALEAVLQALQSRRKQ</sequence>
<dbReference type="Pfam" id="PF02733">
    <property type="entry name" value="Dak1"/>
    <property type="match status" value="1"/>
</dbReference>
<evidence type="ECO:0000259" key="6">
    <source>
        <dbReference type="PROSITE" id="PS51480"/>
    </source>
</evidence>
<dbReference type="SUPFAM" id="SSF101473">
    <property type="entry name" value="DhaL-like"/>
    <property type="match status" value="1"/>
</dbReference>
<dbReference type="InterPro" id="IPR050861">
    <property type="entry name" value="Dihydroxyacetone_Kinase"/>
</dbReference>
<dbReference type="GO" id="GO:0004371">
    <property type="term" value="F:glycerone kinase activity"/>
    <property type="evidence" value="ECO:0007669"/>
    <property type="project" value="InterPro"/>
</dbReference>
<dbReference type="FunFam" id="3.40.50.10440:FF:000001">
    <property type="entry name" value="Dihydroxyacetone kinase, DhaK subunit"/>
    <property type="match status" value="1"/>
</dbReference>
<dbReference type="PANTHER" id="PTHR28629">
    <property type="entry name" value="TRIOKINASE/FMN CYCLASE"/>
    <property type="match status" value="1"/>
</dbReference>
<evidence type="ECO:0000256" key="5">
    <source>
        <dbReference type="ARBA" id="ARBA00022840"/>
    </source>
</evidence>
<organism evidence="8 9">
    <name type="scientific">Tribonema minus</name>
    <dbReference type="NCBI Taxonomy" id="303371"/>
    <lineage>
        <taxon>Eukaryota</taxon>
        <taxon>Sar</taxon>
        <taxon>Stramenopiles</taxon>
        <taxon>Ochrophyta</taxon>
        <taxon>PX clade</taxon>
        <taxon>Xanthophyceae</taxon>
        <taxon>Tribonematales</taxon>
        <taxon>Tribonemataceae</taxon>
        <taxon>Tribonema</taxon>
    </lineage>
</organism>
<dbReference type="GO" id="GO:0019563">
    <property type="term" value="P:glycerol catabolic process"/>
    <property type="evidence" value="ECO:0007669"/>
    <property type="project" value="TreeGrafter"/>
</dbReference>
<comment type="caution">
    <text evidence="8">The sequence shown here is derived from an EMBL/GenBank/DDBJ whole genome shotgun (WGS) entry which is preliminary data.</text>
</comment>
<dbReference type="PROSITE" id="PS51480">
    <property type="entry name" value="DHAL"/>
    <property type="match status" value="1"/>
</dbReference>
<dbReference type="FunFam" id="3.30.1180.20:FF:000001">
    <property type="entry name" value="Dihydroxyacetone kinase 1"/>
    <property type="match status" value="1"/>
</dbReference>
<dbReference type="Gene3D" id="3.30.1180.20">
    <property type="entry name" value="Dihydroxyacetone kinase, domain 2"/>
    <property type="match status" value="1"/>
</dbReference>
<dbReference type="SMART" id="SM01120">
    <property type="entry name" value="Dak2"/>
    <property type="match status" value="1"/>
</dbReference>
<comment type="similarity">
    <text evidence="1">Belongs to the dihydroxyacetone kinase (DAK) family.</text>
</comment>
<evidence type="ECO:0000256" key="2">
    <source>
        <dbReference type="ARBA" id="ARBA00022679"/>
    </source>
</evidence>